<proteinExistence type="predicted"/>
<comment type="caution">
    <text evidence="2">The sequence shown here is derived from an EMBL/GenBank/DDBJ whole genome shotgun (WGS) entry which is preliminary data.</text>
</comment>
<sequence>MDTESKPFEGEAETPESPHIATPPTCHVKESKGSGTSGVKSTSSDSTVPLLPDHPLTHTTPTLVLILPFCKRVRYSYDSSPSSTLSVRKRYRGTFELILDTDSEEDEEVEETSDSDSEREDAEDEGPTIEDENLAAGDEGLAEGDEGPSMGVKSRGLDDKGHSVESDGFSLGEEEAVLEGQGSGSAPEPERSERVSASRQPTLAT</sequence>
<reference evidence="2" key="1">
    <citation type="journal article" date="2019" name="Sci. Rep.">
        <title>Draft genome of Tanacetum cinerariifolium, the natural source of mosquito coil.</title>
        <authorList>
            <person name="Yamashiro T."/>
            <person name="Shiraishi A."/>
            <person name="Satake H."/>
            <person name="Nakayama K."/>
        </authorList>
    </citation>
    <scope>NUCLEOTIDE SEQUENCE</scope>
</reference>
<feature type="compositionally biased region" description="Basic and acidic residues" evidence="1">
    <location>
        <begin position="155"/>
        <end position="165"/>
    </location>
</feature>
<accession>A0A699K9Z0</accession>
<evidence type="ECO:0000256" key="1">
    <source>
        <dbReference type="SAM" id="MobiDB-lite"/>
    </source>
</evidence>
<feature type="region of interest" description="Disordered" evidence="1">
    <location>
        <begin position="1"/>
        <end position="58"/>
    </location>
</feature>
<dbReference type="EMBL" id="BKCJ010491975">
    <property type="protein sequence ID" value="GFA80847.1"/>
    <property type="molecule type" value="Genomic_DNA"/>
</dbReference>
<organism evidence="2">
    <name type="scientific">Tanacetum cinerariifolium</name>
    <name type="common">Dalmatian daisy</name>
    <name type="synonym">Chrysanthemum cinerariifolium</name>
    <dbReference type="NCBI Taxonomy" id="118510"/>
    <lineage>
        <taxon>Eukaryota</taxon>
        <taxon>Viridiplantae</taxon>
        <taxon>Streptophyta</taxon>
        <taxon>Embryophyta</taxon>
        <taxon>Tracheophyta</taxon>
        <taxon>Spermatophyta</taxon>
        <taxon>Magnoliopsida</taxon>
        <taxon>eudicotyledons</taxon>
        <taxon>Gunneridae</taxon>
        <taxon>Pentapetalae</taxon>
        <taxon>asterids</taxon>
        <taxon>campanulids</taxon>
        <taxon>Asterales</taxon>
        <taxon>Asteraceae</taxon>
        <taxon>Asteroideae</taxon>
        <taxon>Anthemideae</taxon>
        <taxon>Anthemidinae</taxon>
        <taxon>Tanacetum</taxon>
    </lineage>
</organism>
<feature type="region of interest" description="Disordered" evidence="1">
    <location>
        <begin position="98"/>
        <end position="205"/>
    </location>
</feature>
<feature type="compositionally biased region" description="Low complexity" evidence="1">
    <location>
        <begin position="33"/>
        <end position="58"/>
    </location>
</feature>
<name>A0A699K9Z0_TANCI</name>
<dbReference type="AlphaFoldDB" id="A0A699K9Z0"/>
<evidence type="ECO:0000313" key="2">
    <source>
        <dbReference type="EMBL" id="GFA80847.1"/>
    </source>
</evidence>
<protein>
    <submittedName>
        <fullName evidence="2">Uncharacterized protein</fullName>
    </submittedName>
</protein>
<feature type="compositionally biased region" description="Acidic residues" evidence="1">
    <location>
        <begin position="99"/>
        <end position="133"/>
    </location>
</feature>
<gene>
    <name evidence="2" type="ORF">Tci_652819</name>
</gene>